<organism evidence="4 5">
    <name type="scientific">Lactococcus cremoris subsp. cremoris GE214</name>
    <dbReference type="NCBI Taxonomy" id="1415168"/>
    <lineage>
        <taxon>Bacteria</taxon>
        <taxon>Bacillati</taxon>
        <taxon>Bacillota</taxon>
        <taxon>Bacilli</taxon>
        <taxon>Lactobacillales</taxon>
        <taxon>Streptococcaceae</taxon>
        <taxon>Lactococcus</taxon>
        <taxon>Lactococcus cremoris subsp. cremoris</taxon>
    </lineage>
</organism>
<dbReference type="Proteomes" id="UP000028401">
    <property type="component" value="Unassembled WGS sequence"/>
</dbReference>
<dbReference type="Gene3D" id="1.10.357.10">
    <property type="entry name" value="Tetracycline Repressor, domain 2"/>
    <property type="match status" value="1"/>
</dbReference>
<dbReference type="GO" id="GO:0003677">
    <property type="term" value="F:DNA binding"/>
    <property type="evidence" value="ECO:0007669"/>
    <property type="project" value="UniProtKB-UniRule"/>
</dbReference>
<evidence type="ECO:0000313" key="4">
    <source>
        <dbReference type="EMBL" id="KEY62812.1"/>
    </source>
</evidence>
<evidence type="ECO:0000313" key="5">
    <source>
        <dbReference type="Proteomes" id="UP000028401"/>
    </source>
</evidence>
<dbReference type="InterPro" id="IPR050624">
    <property type="entry name" value="HTH-type_Tx_Regulator"/>
</dbReference>
<proteinExistence type="predicted"/>
<dbReference type="Pfam" id="PF00440">
    <property type="entry name" value="TetR_N"/>
    <property type="match status" value="1"/>
</dbReference>
<dbReference type="PROSITE" id="PS50977">
    <property type="entry name" value="HTH_TETR_2"/>
    <property type="match status" value="1"/>
</dbReference>
<keyword evidence="1 2" id="KW-0238">DNA-binding</keyword>
<reference evidence="4 5" key="1">
    <citation type="submission" date="2014-06" db="EMBL/GenBank/DDBJ databases">
        <title>Draft genome sequence of the putrescine producing strain Lactococcus lactis subsp cremoris GE214.</title>
        <authorList>
            <person name="Ladero V."/>
            <person name="Linares D.M."/>
            <person name="del Rio B."/>
            <person name="Mayo B."/>
            <person name="Martin M.C."/>
            <person name="Fernandez M."/>
            <person name="Alvarez M.A."/>
        </authorList>
    </citation>
    <scope>NUCLEOTIDE SEQUENCE [LARGE SCALE GENOMIC DNA]</scope>
    <source>
        <strain evidence="4 5">GE214</strain>
    </source>
</reference>
<gene>
    <name evidence="4" type="ORF">U725_01037</name>
</gene>
<dbReference type="InterPro" id="IPR009057">
    <property type="entry name" value="Homeodomain-like_sf"/>
</dbReference>
<evidence type="ECO:0000256" key="2">
    <source>
        <dbReference type="PROSITE-ProRule" id="PRU00335"/>
    </source>
</evidence>
<dbReference type="PANTHER" id="PTHR43479:SF11">
    <property type="entry name" value="ACREF_ENVCD OPERON REPRESSOR-RELATED"/>
    <property type="match status" value="1"/>
</dbReference>
<sequence length="216" mass="25600">MVQEKSYNFVISNFYKKFTDRLLCQLESVFVVNQTEQKKKAILEITFQLLNEKRIKDIKIEEIAKKAVVSKVTLFKYYQNKSHLMNYVLLKSFEHMVDEIEEIINGDLDFTDTFQAIIDLELKQLKVFSPVFSENLMTQYSESPDFFDTDALLPQAKIYENLFEKGQKEEKISKEYTKEDFLFIINIFNSGMKGLSIERLLEKTELLSRFFLNGWK</sequence>
<feature type="domain" description="HTH tetR-type" evidence="3">
    <location>
        <begin position="36"/>
        <end position="96"/>
    </location>
</feature>
<accession>A0A084ABY3</accession>
<evidence type="ECO:0000256" key="1">
    <source>
        <dbReference type="ARBA" id="ARBA00023125"/>
    </source>
</evidence>
<dbReference type="EMBL" id="AZSI01000022">
    <property type="protein sequence ID" value="KEY62812.1"/>
    <property type="molecule type" value="Genomic_DNA"/>
</dbReference>
<dbReference type="PANTHER" id="PTHR43479">
    <property type="entry name" value="ACREF/ENVCD OPERON REPRESSOR-RELATED"/>
    <property type="match status" value="1"/>
</dbReference>
<comment type="caution">
    <text evidence="4">The sequence shown here is derived from an EMBL/GenBank/DDBJ whole genome shotgun (WGS) entry which is preliminary data.</text>
</comment>
<protein>
    <submittedName>
        <fullName evidence="4">Transcriptional regulator, TetR family</fullName>
    </submittedName>
</protein>
<dbReference type="PATRIC" id="fig|1415168.3.peg.1102"/>
<name>A0A084ABY3_LACLC</name>
<evidence type="ECO:0000259" key="3">
    <source>
        <dbReference type="PROSITE" id="PS50977"/>
    </source>
</evidence>
<feature type="DNA-binding region" description="H-T-H motif" evidence="2">
    <location>
        <begin position="59"/>
        <end position="78"/>
    </location>
</feature>
<dbReference type="AlphaFoldDB" id="A0A084ABY3"/>
<dbReference type="SUPFAM" id="SSF46689">
    <property type="entry name" value="Homeodomain-like"/>
    <property type="match status" value="1"/>
</dbReference>
<dbReference type="InterPro" id="IPR001647">
    <property type="entry name" value="HTH_TetR"/>
</dbReference>
<dbReference type="SMR" id="A0A084ABY3"/>